<organism evidence="3 4">
    <name type="scientific">Aulographum hederae CBS 113979</name>
    <dbReference type="NCBI Taxonomy" id="1176131"/>
    <lineage>
        <taxon>Eukaryota</taxon>
        <taxon>Fungi</taxon>
        <taxon>Dikarya</taxon>
        <taxon>Ascomycota</taxon>
        <taxon>Pezizomycotina</taxon>
        <taxon>Dothideomycetes</taxon>
        <taxon>Pleosporomycetidae</taxon>
        <taxon>Aulographales</taxon>
        <taxon>Aulographaceae</taxon>
    </lineage>
</organism>
<keyword evidence="4" id="KW-1185">Reference proteome</keyword>
<dbReference type="OrthoDB" id="3801405at2759"/>
<keyword evidence="2" id="KW-0472">Membrane</keyword>
<evidence type="ECO:0000313" key="4">
    <source>
        <dbReference type="Proteomes" id="UP000800041"/>
    </source>
</evidence>
<feature type="compositionally biased region" description="Polar residues" evidence="1">
    <location>
        <begin position="205"/>
        <end position="222"/>
    </location>
</feature>
<sequence>MTQLKSTASLLSYLLRTSIIPLYLSTITTVQIASSQTTSGYFFSRNGPGPTRSQLAQWELNFSLSDYLPVCGNSYEYEGYDYWSNCEACEPAMAAFNASSLSVQIYDTAGRPNAQVAGGDQSCMCFTVEYTPREGIFLDICLLVGRAGEIMWLDDVGAGIQSPHSNEAKALPRCAGLALPSSATMSRSSEASVSRNNLVPLTPVSIPTTTPETQESGDLQQNRTEESEQDRKGEGLSSEAKIALGTGIPGAIAAIAAIIAFAFKCRKRARRKATSLQ</sequence>
<name>A0A6G1GN14_9PEZI</name>
<keyword evidence="2" id="KW-0812">Transmembrane</keyword>
<accession>A0A6G1GN14</accession>
<dbReference type="Proteomes" id="UP000800041">
    <property type="component" value="Unassembled WGS sequence"/>
</dbReference>
<feature type="transmembrane region" description="Helical" evidence="2">
    <location>
        <begin position="242"/>
        <end position="263"/>
    </location>
</feature>
<dbReference type="AlphaFoldDB" id="A0A6G1GN14"/>
<proteinExistence type="predicted"/>
<evidence type="ECO:0000256" key="2">
    <source>
        <dbReference type="SAM" id="Phobius"/>
    </source>
</evidence>
<keyword evidence="2" id="KW-1133">Transmembrane helix</keyword>
<evidence type="ECO:0000256" key="1">
    <source>
        <dbReference type="SAM" id="MobiDB-lite"/>
    </source>
</evidence>
<gene>
    <name evidence="3" type="ORF">K402DRAFT_467011</name>
</gene>
<protein>
    <submittedName>
        <fullName evidence="3">Uncharacterized protein</fullName>
    </submittedName>
</protein>
<feature type="region of interest" description="Disordered" evidence="1">
    <location>
        <begin position="189"/>
        <end position="236"/>
    </location>
</feature>
<dbReference type="EMBL" id="ML977188">
    <property type="protein sequence ID" value="KAF1982118.1"/>
    <property type="molecule type" value="Genomic_DNA"/>
</dbReference>
<evidence type="ECO:0000313" key="3">
    <source>
        <dbReference type="EMBL" id="KAF1982118.1"/>
    </source>
</evidence>
<reference evidence="3" key="1">
    <citation type="journal article" date="2020" name="Stud. Mycol.">
        <title>101 Dothideomycetes genomes: a test case for predicting lifestyles and emergence of pathogens.</title>
        <authorList>
            <person name="Haridas S."/>
            <person name="Albert R."/>
            <person name="Binder M."/>
            <person name="Bloem J."/>
            <person name="Labutti K."/>
            <person name="Salamov A."/>
            <person name="Andreopoulos B."/>
            <person name="Baker S."/>
            <person name="Barry K."/>
            <person name="Bills G."/>
            <person name="Bluhm B."/>
            <person name="Cannon C."/>
            <person name="Castanera R."/>
            <person name="Culley D."/>
            <person name="Daum C."/>
            <person name="Ezra D."/>
            <person name="Gonzalez J."/>
            <person name="Henrissat B."/>
            <person name="Kuo A."/>
            <person name="Liang C."/>
            <person name="Lipzen A."/>
            <person name="Lutzoni F."/>
            <person name="Magnuson J."/>
            <person name="Mondo S."/>
            <person name="Nolan M."/>
            <person name="Ohm R."/>
            <person name="Pangilinan J."/>
            <person name="Park H.-J."/>
            <person name="Ramirez L."/>
            <person name="Alfaro M."/>
            <person name="Sun H."/>
            <person name="Tritt A."/>
            <person name="Yoshinaga Y."/>
            <person name="Zwiers L.-H."/>
            <person name="Turgeon B."/>
            <person name="Goodwin S."/>
            <person name="Spatafora J."/>
            <person name="Crous P."/>
            <person name="Grigoriev I."/>
        </authorList>
    </citation>
    <scope>NUCLEOTIDE SEQUENCE</scope>
    <source>
        <strain evidence="3">CBS 113979</strain>
    </source>
</reference>
<feature type="compositionally biased region" description="Basic and acidic residues" evidence="1">
    <location>
        <begin position="223"/>
        <end position="234"/>
    </location>
</feature>